<accession>D9S9M7</accession>
<keyword evidence="2" id="KW-0472">Membrane</keyword>
<evidence type="ECO:0000256" key="2">
    <source>
        <dbReference type="SAM" id="Phobius"/>
    </source>
</evidence>
<dbReference type="KEGG" id="fsc:FSU_1179"/>
<sequence>MFAYCGDLIYFSPKRFFMNKKIYAGMFALGIAASFWACGSGEISKPTDADANMETIDDAVVGILALQPGLCPECGVAVATSSSSSSRRPTARSSSSAPSTNVSSSSKIVINTSSSAEPGIASSSSQSGPVFLYSSSSSAPVVQPGGDVGTCAPEKDTYESGESVIWKFERGSAITGQDYLKSKSVWTTADGTPAASAVLEGVKGRTHTVTYATSGKHNASVQITTAAGAVHNVTCTPVQVNGAPITGCKCAAAEKNPDISVGGAWTIEGCSSTGANIVGYEWAGALADPTNPAKASQAFTAKNQAAAPIVSVSNDDNTVIQVPCDTVVSVDANDPDYPLTFEGSSIPSAADVSIDIPLNKEACIQVSFKWEGGWTPNNISLLCDVTAAQNQPGLTLDITYGTSSKSYPGDYNISNSGIALGAVKAGQNTMDNVCVTATGKEGGKAKCFFGN</sequence>
<feature type="region of interest" description="Disordered" evidence="1">
    <location>
        <begin position="81"/>
        <end position="103"/>
    </location>
</feature>
<dbReference type="AlphaFoldDB" id="D9S9M7"/>
<feature type="transmembrane region" description="Helical" evidence="2">
    <location>
        <begin position="21"/>
        <end position="37"/>
    </location>
</feature>
<proteinExistence type="predicted"/>
<dbReference type="HOGENOM" id="CLU_606567_0_0_0"/>
<evidence type="ECO:0000313" key="4">
    <source>
        <dbReference type="Proteomes" id="UP000000517"/>
    </source>
</evidence>
<keyword evidence="2" id="KW-0812">Transmembrane</keyword>
<evidence type="ECO:0000256" key="1">
    <source>
        <dbReference type="SAM" id="MobiDB-lite"/>
    </source>
</evidence>
<dbReference type="STRING" id="59374.FSU_1179"/>
<name>D9S9M7_FIBSS</name>
<organism evidence="3 4">
    <name type="scientific">Fibrobacter succinogenes (strain ATCC 19169 / S85)</name>
    <dbReference type="NCBI Taxonomy" id="59374"/>
    <lineage>
        <taxon>Bacteria</taxon>
        <taxon>Pseudomonadati</taxon>
        <taxon>Fibrobacterota</taxon>
        <taxon>Fibrobacteria</taxon>
        <taxon>Fibrobacterales</taxon>
        <taxon>Fibrobacteraceae</taxon>
        <taxon>Fibrobacter</taxon>
    </lineage>
</organism>
<protein>
    <submittedName>
        <fullName evidence="3">Conserved domain protein</fullName>
    </submittedName>
</protein>
<evidence type="ECO:0000313" key="3">
    <source>
        <dbReference type="EMBL" id="ADL24752.1"/>
    </source>
</evidence>
<reference evidence="4" key="1">
    <citation type="submission" date="2010-08" db="EMBL/GenBank/DDBJ databases">
        <title>Complete sequence of Fibrobacter succinogenes subsp. succinogenes S85.</title>
        <authorList>
            <person name="Durkin A.S."/>
            <person name="Nelson K.E."/>
            <person name="Morrison M."/>
            <person name="Forsberg C.W."/>
            <person name="Wilson D.B."/>
            <person name="Russell J.B."/>
            <person name="Cann I.K.O."/>
            <person name="Mackie R.I."/>
            <person name="White B.A."/>
        </authorList>
    </citation>
    <scope>NUCLEOTIDE SEQUENCE [LARGE SCALE GENOMIC DNA]</scope>
    <source>
        <strain evidence="4">ATCC 19169 / S85</strain>
    </source>
</reference>
<keyword evidence="2" id="KW-1133">Transmembrane helix</keyword>
<dbReference type="Proteomes" id="UP000000517">
    <property type="component" value="Chromosome"/>
</dbReference>
<dbReference type="EMBL" id="CP002158">
    <property type="protein sequence ID" value="ADL24752.1"/>
    <property type="molecule type" value="Genomic_DNA"/>
</dbReference>
<gene>
    <name evidence="3" type="ordered locus">FSU_1179</name>
</gene>